<gene>
    <name evidence="2" type="ORF">E4K62_13220</name>
</gene>
<organism evidence="2 3">
    <name type="scientific">Microbacterium wangchenii</name>
    <dbReference type="NCBI Taxonomy" id="2541726"/>
    <lineage>
        <taxon>Bacteria</taxon>
        <taxon>Bacillati</taxon>
        <taxon>Actinomycetota</taxon>
        <taxon>Actinomycetes</taxon>
        <taxon>Micrococcales</taxon>
        <taxon>Microbacteriaceae</taxon>
        <taxon>Microbacterium</taxon>
    </lineage>
</organism>
<keyword evidence="1" id="KW-1133">Transmembrane helix</keyword>
<protein>
    <submittedName>
        <fullName evidence="2">Uncharacterized protein</fullName>
    </submittedName>
</protein>
<dbReference type="RefSeq" id="WP_135068167.1">
    <property type="nucleotide sequence ID" value="NZ_JBHUCT010000002.1"/>
</dbReference>
<dbReference type="Proteomes" id="UP000295748">
    <property type="component" value="Chromosome"/>
</dbReference>
<dbReference type="EMBL" id="CP038266">
    <property type="protein sequence ID" value="QBR89552.1"/>
    <property type="molecule type" value="Genomic_DNA"/>
</dbReference>
<evidence type="ECO:0000313" key="2">
    <source>
        <dbReference type="EMBL" id="QBR89552.1"/>
    </source>
</evidence>
<evidence type="ECO:0000313" key="3">
    <source>
        <dbReference type="Proteomes" id="UP000295748"/>
    </source>
</evidence>
<reference evidence="2 3" key="1">
    <citation type="submission" date="2019-03" db="EMBL/GenBank/DDBJ databases">
        <authorList>
            <person name="Dong K."/>
        </authorList>
    </citation>
    <scope>NUCLEOTIDE SEQUENCE [LARGE SCALE GENOMIC DNA]</scope>
    <source>
        <strain evidence="3">dk512</strain>
    </source>
</reference>
<keyword evidence="3" id="KW-1185">Reference proteome</keyword>
<proteinExistence type="predicted"/>
<evidence type="ECO:0000256" key="1">
    <source>
        <dbReference type="SAM" id="Phobius"/>
    </source>
</evidence>
<sequence length="246" mass="26333">MATLLDVDDARGRRGPTFAEAWSLRIDGLTHRLHLFGWRVPRVGHKSRDGRTPPRLWIRFAIVLGSGAFGTVAVGGWVVFQSHDIEPAPGLTLAESAEITTWFGANQAVERATEDIGACLREAGVDAHVRRESHNTGVSIEMGGMGTNEQQALSACASSIADIAPPIQDAGFRADAYQWIHGQYDCLLGAGFALPAAPTLEEFENEIEQLGAVGWNPISDAADIIGSEHAGQARALDACPADTPIW</sequence>
<name>A0ABX5SUR9_9MICO</name>
<feature type="transmembrane region" description="Helical" evidence="1">
    <location>
        <begin position="56"/>
        <end position="80"/>
    </location>
</feature>
<keyword evidence="1" id="KW-0812">Transmembrane</keyword>
<accession>A0ABX5SUR9</accession>
<keyword evidence="1" id="KW-0472">Membrane</keyword>